<dbReference type="AlphaFoldDB" id="A0A1G5S576"/>
<dbReference type="PANTHER" id="PTHR39450:SF1">
    <property type="entry name" value="DUF1667 DOMAIN-CONTAINING PROTEIN"/>
    <property type="match status" value="1"/>
</dbReference>
<name>A0A1G5S576_9FIRM</name>
<dbReference type="RefSeq" id="WP_092592582.1">
    <property type="nucleotide sequence ID" value="NZ_FMWL01000019.1"/>
</dbReference>
<accession>A0A1G5S576</accession>
<gene>
    <name evidence="1" type="ORF">SAMN03080599_02816</name>
</gene>
<reference evidence="1 2" key="1">
    <citation type="submission" date="2016-10" db="EMBL/GenBank/DDBJ databases">
        <authorList>
            <person name="de Groot N.N."/>
        </authorList>
    </citation>
    <scope>NUCLEOTIDE SEQUENCE [LARGE SCALE GENOMIC DNA]</scope>
    <source>
        <strain evidence="1 2">DSM 2784</strain>
    </source>
</reference>
<sequence length="134" mass="14545">MKLNSIKKEHKGSSDVQKIICKSCTAKCDMTYEFQTGQVAGNKCPRGEVYAKRYRPDAVKIRTYQLPVKNGHMKRLAVRTDSPISEDLSGVIEAELKSVALTAPIEAGEAVLTNVGGTGVALVATRKMPARHSV</sequence>
<dbReference type="InterPro" id="IPR012460">
    <property type="entry name" value="DUF1667"/>
</dbReference>
<dbReference type="Pfam" id="PF07892">
    <property type="entry name" value="DUF1667"/>
    <property type="match status" value="1"/>
</dbReference>
<evidence type="ECO:0000313" key="2">
    <source>
        <dbReference type="Proteomes" id="UP000199208"/>
    </source>
</evidence>
<keyword evidence="2" id="KW-1185">Reference proteome</keyword>
<dbReference type="InterPro" id="IPR036593">
    <property type="entry name" value="CPE0013-like_sf"/>
</dbReference>
<dbReference type="OrthoDB" id="9811531at2"/>
<evidence type="ECO:0000313" key="1">
    <source>
        <dbReference type="EMBL" id="SCZ81483.1"/>
    </source>
</evidence>
<dbReference type="SUPFAM" id="SSF160148">
    <property type="entry name" value="CPE0013-like"/>
    <property type="match status" value="1"/>
</dbReference>
<dbReference type="STRING" id="1120920.SAMN03080599_02816"/>
<dbReference type="Gene3D" id="3.10.530.10">
    <property type="entry name" value="CPE0013-like"/>
    <property type="match status" value="1"/>
</dbReference>
<dbReference type="Proteomes" id="UP000199208">
    <property type="component" value="Unassembled WGS sequence"/>
</dbReference>
<dbReference type="PANTHER" id="PTHR39450">
    <property type="entry name" value="MOLYBDOPTERIN OXIDOREDUCTASE, 4FE-4S CLUSTER-BINDING SUBUNIT"/>
    <property type="match status" value="1"/>
</dbReference>
<dbReference type="EMBL" id="FMWL01000019">
    <property type="protein sequence ID" value="SCZ81483.1"/>
    <property type="molecule type" value="Genomic_DNA"/>
</dbReference>
<protein>
    <submittedName>
        <fullName evidence="1">CxxC motif-containing protein</fullName>
    </submittedName>
</protein>
<organism evidence="1 2">
    <name type="scientific">Acidaminobacter hydrogenoformans DSM 2784</name>
    <dbReference type="NCBI Taxonomy" id="1120920"/>
    <lineage>
        <taxon>Bacteria</taxon>
        <taxon>Bacillati</taxon>
        <taxon>Bacillota</taxon>
        <taxon>Clostridia</taxon>
        <taxon>Peptostreptococcales</taxon>
        <taxon>Acidaminobacteraceae</taxon>
        <taxon>Acidaminobacter</taxon>
    </lineage>
</organism>
<proteinExistence type="predicted"/>